<keyword evidence="4" id="KW-1185">Reference proteome</keyword>
<dbReference type="EMBL" id="BQKA01000059">
    <property type="protein sequence ID" value="GJM51525.1"/>
    <property type="molecule type" value="Genomic_DNA"/>
</dbReference>
<dbReference type="Proteomes" id="UP001207736">
    <property type="component" value="Unassembled WGS sequence"/>
</dbReference>
<evidence type="ECO:0000313" key="3">
    <source>
        <dbReference type="Proteomes" id="UP001207736"/>
    </source>
</evidence>
<name>A0AAV5AYI6_9FLAO</name>
<dbReference type="EMBL" id="BQKB01000039">
    <property type="protein sequence ID" value="GJM53429.1"/>
    <property type="molecule type" value="Genomic_DNA"/>
</dbReference>
<organism evidence="1 3">
    <name type="scientific">Capnocytophaga catalasegens</name>
    <dbReference type="NCBI Taxonomy" id="1004260"/>
    <lineage>
        <taxon>Bacteria</taxon>
        <taxon>Pseudomonadati</taxon>
        <taxon>Bacteroidota</taxon>
        <taxon>Flavobacteriia</taxon>
        <taxon>Flavobacteriales</taxon>
        <taxon>Flavobacteriaceae</taxon>
        <taxon>Capnocytophaga</taxon>
    </lineage>
</organism>
<evidence type="ECO:0000313" key="4">
    <source>
        <dbReference type="Proteomes" id="UP001208692"/>
    </source>
</evidence>
<dbReference type="Proteomes" id="UP001208692">
    <property type="component" value="Unassembled WGS sequence"/>
</dbReference>
<protein>
    <submittedName>
        <fullName evidence="1">Uncharacterized protein</fullName>
    </submittedName>
</protein>
<gene>
    <name evidence="1" type="ORF">RCZ15_24980</name>
    <name evidence="2" type="ORF">RCZ16_17460</name>
</gene>
<sequence length="63" mass="7486">MVKILCKETFVLIFLDRNTYLVVLAHKRYYTPNNNSVNKYFSFILGNVTLFWYKITTISNSKT</sequence>
<comment type="caution">
    <text evidence="1">The sequence shown here is derived from an EMBL/GenBank/DDBJ whole genome shotgun (WGS) entry which is preliminary data.</text>
</comment>
<proteinExistence type="predicted"/>
<dbReference type="AlphaFoldDB" id="A0AAV5AYI6"/>
<accession>A0AAV5AYI6</accession>
<evidence type="ECO:0000313" key="2">
    <source>
        <dbReference type="EMBL" id="GJM53429.1"/>
    </source>
</evidence>
<evidence type="ECO:0000313" key="1">
    <source>
        <dbReference type="EMBL" id="GJM51525.1"/>
    </source>
</evidence>
<reference evidence="1 4" key="1">
    <citation type="submission" date="2021-11" db="EMBL/GenBank/DDBJ databases">
        <title>Draft genome sequence of Capnocytophaga sp. strain KC07075 isolated from cat oral cavity.</title>
        <authorList>
            <person name="Suzuki M."/>
            <person name="Imaoka K."/>
            <person name="Kimura M."/>
            <person name="Morikawa S."/>
            <person name="Maeda K."/>
        </authorList>
    </citation>
    <scope>NUCLEOTIDE SEQUENCE</scope>
    <source>
        <strain evidence="1">KC07075</strain>
        <strain evidence="2 4">KC07079</strain>
    </source>
</reference>